<keyword evidence="2" id="KW-1185">Reference proteome</keyword>
<sequence length="268" mass="29118">MDQQSAITRIRELCIELLGERLGPQMAALAQPGFALKPASPDRPPTGRCQAGGPALLEPGTPWPQTTAGTPLSLLAVLDTQELTPWLGDQMPTRLGLVNVFSSVAGISEECTIVCADAARAVEVPAPPLAEALSMVRLHAAPIMTLPAVSGEYDTGDPVLATFDYRAEPDFDEDHWESPVEQFVQGPLREEWHFYCRDEQGFTLGDSQAFGWPHIDSSIGSRADGYAHLLTLSGDLWDDNGFERVMVPPSALRTGRFTNVVREQDGLH</sequence>
<dbReference type="Proteomes" id="UP000468735">
    <property type="component" value="Unassembled WGS sequence"/>
</dbReference>
<reference evidence="1 2" key="1">
    <citation type="submission" date="2019-09" db="EMBL/GenBank/DDBJ databases">
        <title>Actinomadura physcomitrii sp. nov., a novel actinomycete isolated from moss [Physcomitrium sphaericum (Ludw) Fuernr].</title>
        <authorList>
            <person name="Zhuang X."/>
            <person name="Liu C."/>
        </authorList>
    </citation>
    <scope>NUCLEOTIDE SEQUENCE [LARGE SCALE GENOMIC DNA]</scope>
    <source>
        <strain evidence="1 2">HMC1</strain>
    </source>
</reference>
<evidence type="ECO:0000313" key="1">
    <source>
        <dbReference type="EMBL" id="KAB2350138.1"/>
    </source>
</evidence>
<accession>A0A6H9YR36</accession>
<dbReference type="EMBL" id="WBMT01000004">
    <property type="protein sequence ID" value="KAB2350138.1"/>
    <property type="molecule type" value="Genomic_DNA"/>
</dbReference>
<comment type="caution">
    <text evidence="1">The sequence shown here is derived from an EMBL/GenBank/DDBJ whole genome shotgun (WGS) entry which is preliminary data.</text>
</comment>
<name>A0A6H9YR36_9ACTN</name>
<evidence type="ECO:0000313" key="2">
    <source>
        <dbReference type="Proteomes" id="UP000468735"/>
    </source>
</evidence>
<dbReference type="InterPro" id="IPR015315">
    <property type="entry name" value="DUF1963"/>
</dbReference>
<organism evidence="1 2">
    <name type="scientific">Actinomadura rudentiformis</name>
    <dbReference type="NCBI Taxonomy" id="359158"/>
    <lineage>
        <taxon>Bacteria</taxon>
        <taxon>Bacillati</taxon>
        <taxon>Actinomycetota</taxon>
        <taxon>Actinomycetes</taxon>
        <taxon>Streptosporangiales</taxon>
        <taxon>Thermomonosporaceae</taxon>
        <taxon>Actinomadura</taxon>
    </lineage>
</organism>
<dbReference type="RefSeq" id="WP_151559778.1">
    <property type="nucleotide sequence ID" value="NZ_WBMT01000004.1"/>
</dbReference>
<protein>
    <submittedName>
        <fullName evidence="1">DUF1963 domain-containing protein</fullName>
    </submittedName>
</protein>
<proteinExistence type="predicted"/>
<dbReference type="Gene3D" id="2.30.320.10">
    <property type="entry name" value="YwqG-like"/>
    <property type="match status" value="1"/>
</dbReference>
<dbReference type="Pfam" id="PF09234">
    <property type="entry name" value="DUF1963"/>
    <property type="match status" value="1"/>
</dbReference>
<dbReference type="OrthoDB" id="5244896at2"/>
<dbReference type="SUPFAM" id="SSF103032">
    <property type="entry name" value="Hypothetical protein YwqG"/>
    <property type="match status" value="1"/>
</dbReference>
<dbReference type="InterPro" id="IPR035948">
    <property type="entry name" value="YwqG-like_sf"/>
</dbReference>
<gene>
    <name evidence="1" type="ORF">F8566_10080</name>
</gene>
<dbReference type="AlphaFoldDB" id="A0A6H9YR36"/>